<comment type="caution">
    <text evidence="2">The sequence shown here is derived from an EMBL/GenBank/DDBJ whole genome shotgun (WGS) entry which is preliminary data.</text>
</comment>
<dbReference type="PANTHER" id="PTHR31385:SF3">
    <property type="entry name" value="F5O8.22 PROTEIN"/>
    <property type="match status" value="1"/>
</dbReference>
<reference evidence="2" key="1">
    <citation type="submission" date="2019-12" db="EMBL/GenBank/DDBJ databases">
        <title>Genome sequencing and annotation of Brassica cretica.</title>
        <authorList>
            <person name="Studholme D.J."/>
            <person name="Sarris P.F."/>
        </authorList>
    </citation>
    <scope>NUCLEOTIDE SEQUENCE</scope>
    <source>
        <strain evidence="2">PFS-102/07</strain>
        <tissue evidence="2">Leaf</tissue>
    </source>
</reference>
<dbReference type="AlphaFoldDB" id="A0A8S9GTN8"/>
<gene>
    <name evidence="2" type="ORF">F2Q70_00020506</name>
</gene>
<dbReference type="Pfam" id="PF02713">
    <property type="entry name" value="DUF220"/>
    <property type="match status" value="1"/>
</dbReference>
<dbReference type="PANTHER" id="PTHR31385">
    <property type="entry name" value="PUTATIVE (DUF220)-RELATED"/>
    <property type="match status" value="1"/>
</dbReference>
<accession>A0A8S9GTN8</accession>
<sequence>MNTKYNQRVLLEDADAAAKSPPPVSLSRCVNKKIVINWAESKKSKNVKSKPGSEINTNAESEETKRQLKLWRAEEKKFPWQRDYPPKVKVSKTSIGETHLEMAFSIGLPPETVFDIVTSHDNQTYSYFKQMKRRKILDVKSSKVLKDNGRDEKVVVVKKSAPWKFLWWDGKMPIELIFNENRKDLLTLFRIPREDVMNMERLLGQLQIKPWYIDSDKYCTAREPKSAEEYRKCSGGKGLLGSKLKLDMVYIPMQPLDMPPFSWYIRRVTTKSTKSLMEDLQIRGAVLRSI</sequence>
<evidence type="ECO:0000313" key="2">
    <source>
        <dbReference type="EMBL" id="KAF2547866.1"/>
    </source>
</evidence>
<name>A0A8S9GTN8_BRACR</name>
<feature type="domain" description="DUF220" evidence="1">
    <location>
        <begin position="170"/>
        <end position="243"/>
    </location>
</feature>
<evidence type="ECO:0000259" key="1">
    <source>
        <dbReference type="Pfam" id="PF02713"/>
    </source>
</evidence>
<protein>
    <recommendedName>
        <fullName evidence="1">DUF220 domain-containing protein</fullName>
    </recommendedName>
</protein>
<proteinExistence type="predicted"/>
<organism evidence="2">
    <name type="scientific">Brassica cretica</name>
    <name type="common">Mustard</name>
    <dbReference type="NCBI Taxonomy" id="69181"/>
    <lineage>
        <taxon>Eukaryota</taxon>
        <taxon>Viridiplantae</taxon>
        <taxon>Streptophyta</taxon>
        <taxon>Embryophyta</taxon>
        <taxon>Tracheophyta</taxon>
        <taxon>Spermatophyta</taxon>
        <taxon>Magnoliopsida</taxon>
        <taxon>eudicotyledons</taxon>
        <taxon>Gunneridae</taxon>
        <taxon>Pentapetalae</taxon>
        <taxon>rosids</taxon>
        <taxon>malvids</taxon>
        <taxon>Brassicales</taxon>
        <taxon>Brassicaceae</taxon>
        <taxon>Brassiceae</taxon>
        <taxon>Brassica</taxon>
    </lineage>
</organism>
<dbReference type="InterPro" id="IPR003863">
    <property type="entry name" value="DUF220"/>
</dbReference>
<dbReference type="EMBL" id="QGKY02001925">
    <property type="protein sequence ID" value="KAF2547866.1"/>
    <property type="molecule type" value="Genomic_DNA"/>
</dbReference>